<comment type="caution">
    <text evidence="2">The sequence shown here is derived from an EMBL/GenBank/DDBJ whole genome shotgun (WGS) entry which is preliminary data.</text>
</comment>
<feature type="non-terminal residue" evidence="2">
    <location>
        <position position="1"/>
    </location>
</feature>
<reference evidence="2" key="1">
    <citation type="submission" date="2020-06" db="EMBL/GenBank/DDBJ databases">
        <title>Legume-microbial interactions unlock mineral nutrients during tropical forest succession.</title>
        <authorList>
            <person name="Epihov D.Z."/>
        </authorList>
    </citation>
    <scope>NUCLEOTIDE SEQUENCE [LARGE SCALE GENOMIC DNA]</scope>
    <source>
        <strain evidence="2">Pan2503</strain>
    </source>
</reference>
<dbReference type="Gene3D" id="2.60.40.420">
    <property type="entry name" value="Cupredoxins - blue copper proteins"/>
    <property type="match status" value="2"/>
</dbReference>
<dbReference type="AlphaFoldDB" id="A0A7V8NRW4"/>
<evidence type="ECO:0000313" key="2">
    <source>
        <dbReference type="EMBL" id="MBA0086065.1"/>
    </source>
</evidence>
<feature type="domain" description="Plastocyanin-like" evidence="1">
    <location>
        <begin position="307"/>
        <end position="381"/>
    </location>
</feature>
<dbReference type="InterPro" id="IPR045087">
    <property type="entry name" value="Cu-oxidase_fam"/>
</dbReference>
<protein>
    <submittedName>
        <fullName evidence="2">Multicopper oxidase domain-containing protein</fullName>
    </submittedName>
</protein>
<gene>
    <name evidence="2" type="ORF">HRJ53_13785</name>
</gene>
<organism evidence="2 3">
    <name type="scientific">Candidatus Acidiferrum panamense</name>
    <dbReference type="NCBI Taxonomy" id="2741543"/>
    <lineage>
        <taxon>Bacteria</taxon>
        <taxon>Pseudomonadati</taxon>
        <taxon>Acidobacteriota</taxon>
        <taxon>Terriglobia</taxon>
        <taxon>Candidatus Acidiferrales</taxon>
        <taxon>Candidatus Acidiferrum</taxon>
    </lineage>
</organism>
<dbReference type="Proteomes" id="UP000567293">
    <property type="component" value="Unassembled WGS sequence"/>
</dbReference>
<dbReference type="GO" id="GO:0005507">
    <property type="term" value="F:copper ion binding"/>
    <property type="evidence" value="ECO:0007669"/>
    <property type="project" value="InterPro"/>
</dbReference>
<evidence type="ECO:0000259" key="1">
    <source>
        <dbReference type="Pfam" id="PF07731"/>
    </source>
</evidence>
<dbReference type="PANTHER" id="PTHR48267:SF1">
    <property type="entry name" value="BILIRUBIN OXIDASE"/>
    <property type="match status" value="1"/>
</dbReference>
<dbReference type="EMBL" id="JACDQQ010001339">
    <property type="protein sequence ID" value="MBA0086065.1"/>
    <property type="molecule type" value="Genomic_DNA"/>
</dbReference>
<feature type="non-terminal residue" evidence="2">
    <location>
        <position position="452"/>
    </location>
</feature>
<dbReference type="Pfam" id="PF07731">
    <property type="entry name" value="Cu-oxidase_2"/>
    <property type="match status" value="1"/>
</dbReference>
<name>A0A7V8NRW4_9BACT</name>
<proteinExistence type="predicted"/>
<sequence length="452" mass="48420">LATGKLDGSGSPLNGTGLPANCWPNYGPQAGIPAPQTMWAADGRNGGAPDPTKAGPAWIQIGSEGGLLPAPVVIPPTPVNYEQNTRSITIGSVAVHGLWLGPAERADVIVDFSKFAGKTLILYNDAPTPAPAIDSRLDYFTGDGDQTPIGGAPNTPPGYGPNTRTVMQVIVDGTAPNQVPFSLPALNAAFASTATTKGLFASTQPTTIVPEPNYNSAYNGNFPPVYAPISANTLTFSPMAPLTFEALLSAENLPQCSATAPAQCAPLNHKTIQELFTLDYGRMNATLGTELPNVNFQNQTTIPLGYVDPATEVIRQGDTQLWKITHNGVDSHFIHFHLFNVQVINRVGWDGSLRPPDANEMGWKDTVRMNPLEDIVVALQPITPQLPWPLPNSVRMNDVSGLGNMFTNLNPFSNGGATTVDGPTNFGWEYVWHCHILGHEENDMMRPILWQV</sequence>
<dbReference type="PANTHER" id="PTHR48267">
    <property type="entry name" value="CUPREDOXIN SUPERFAMILY PROTEIN"/>
    <property type="match status" value="1"/>
</dbReference>
<dbReference type="SUPFAM" id="SSF49503">
    <property type="entry name" value="Cupredoxins"/>
    <property type="match status" value="1"/>
</dbReference>
<accession>A0A7V8NRW4</accession>
<keyword evidence="3" id="KW-1185">Reference proteome</keyword>
<dbReference type="GO" id="GO:0016491">
    <property type="term" value="F:oxidoreductase activity"/>
    <property type="evidence" value="ECO:0007669"/>
    <property type="project" value="InterPro"/>
</dbReference>
<evidence type="ECO:0000313" key="3">
    <source>
        <dbReference type="Proteomes" id="UP000567293"/>
    </source>
</evidence>
<dbReference type="InterPro" id="IPR008972">
    <property type="entry name" value="Cupredoxin"/>
</dbReference>
<dbReference type="InterPro" id="IPR011706">
    <property type="entry name" value="Cu-oxidase_C"/>
</dbReference>